<sequence length="84" mass="8989">MLNANILNQIIAKAWADERFKVRLLADPVTVLVAEGIDFPAGVTVSVVENTATHLNLILPVPPTDLSDDQLDGIGGGFGWCFTL</sequence>
<dbReference type="InterPro" id="IPR004232">
    <property type="entry name" value="CN_Hdrtase_a/SCN_Hdrlase_g"/>
</dbReference>
<reference evidence="3 4" key="1">
    <citation type="submission" date="2017-06" db="EMBL/GenBank/DDBJ databases">
        <title>Complete genome sequence of Nitrospirillum amazonense strain CBAmC, an endophytic nitrogen-fixing and plant growth-promoting bacterium, isolated from sugarcane.</title>
        <authorList>
            <person name="Schwab S."/>
            <person name="dos Santos Teixeira K.R."/>
            <person name="Simoes Araujo J.L."/>
            <person name="Soares Vidal M."/>
            <person name="Borges de Freitas H.R."/>
            <person name="Rivello Crivelaro A.L."/>
            <person name="Bueno de Camargo Nunes A."/>
            <person name="dos Santos C.M."/>
            <person name="Palmeira da Silva Rosa D."/>
            <person name="da Silva Padilha D."/>
            <person name="da Silva E."/>
            <person name="Araujo Terra L."/>
            <person name="Soares Mendes V."/>
            <person name="Farinelli L."/>
            <person name="Magalhaes Cruz L."/>
            <person name="Baldani J.I."/>
        </authorList>
    </citation>
    <scope>NUCLEOTIDE SEQUENCE [LARGE SCALE GENOMIC DNA]</scope>
    <source>
        <strain evidence="3 4">CBAmC</strain>
    </source>
</reference>
<gene>
    <name evidence="3" type="ORF">Y958_24420</name>
</gene>
<evidence type="ECO:0000256" key="1">
    <source>
        <dbReference type="ARBA" id="ARBA00022723"/>
    </source>
</evidence>
<name>A0A248K0X2_9PROT</name>
<accession>A0A248K0X2</accession>
<organism evidence="3 4">
    <name type="scientific">Nitrospirillum viridazoti CBAmc</name>
    <dbReference type="NCBI Taxonomy" id="1441467"/>
    <lineage>
        <taxon>Bacteria</taxon>
        <taxon>Pseudomonadati</taxon>
        <taxon>Pseudomonadota</taxon>
        <taxon>Alphaproteobacteria</taxon>
        <taxon>Rhodospirillales</taxon>
        <taxon>Azospirillaceae</taxon>
        <taxon>Nitrospirillum</taxon>
        <taxon>Nitrospirillum viridazoti</taxon>
    </lineage>
</organism>
<dbReference type="Pfam" id="PF02979">
    <property type="entry name" value="NHase_alpha"/>
    <property type="match status" value="1"/>
</dbReference>
<feature type="domain" description="Nitrile hydratase alpha/Thiocyanate hydrolase gamma" evidence="2">
    <location>
        <begin position="8"/>
        <end position="59"/>
    </location>
</feature>
<dbReference type="KEGG" id="nao:Y958_24420"/>
<keyword evidence="1" id="KW-0479">Metal-binding</keyword>
<dbReference type="SUPFAM" id="SSF56209">
    <property type="entry name" value="Nitrile hydratase alpha chain"/>
    <property type="match status" value="1"/>
</dbReference>
<dbReference type="NCBIfam" id="TIGR03793">
    <property type="entry name" value="leader_NHLP"/>
    <property type="match status" value="1"/>
</dbReference>
<dbReference type="RefSeq" id="WP_088874522.1">
    <property type="nucleotide sequence ID" value="NZ_CP022112.1"/>
</dbReference>
<dbReference type="Gene3D" id="3.90.330.10">
    <property type="entry name" value="Nitrile hydratase alpha /Thiocyanate hydrolase gamma"/>
    <property type="match status" value="1"/>
</dbReference>
<dbReference type="InterPro" id="IPR036648">
    <property type="entry name" value="CN_Hdrase_a/SCN_Hdrase_g_sf"/>
</dbReference>
<keyword evidence="4" id="KW-1185">Reference proteome</keyword>
<evidence type="ECO:0000313" key="3">
    <source>
        <dbReference type="EMBL" id="ASG24074.1"/>
    </source>
</evidence>
<dbReference type="GO" id="GO:0003824">
    <property type="term" value="F:catalytic activity"/>
    <property type="evidence" value="ECO:0007669"/>
    <property type="project" value="InterPro"/>
</dbReference>
<protein>
    <submittedName>
        <fullName evidence="3">NHLP leader peptide family natural product</fullName>
    </submittedName>
</protein>
<dbReference type="AlphaFoldDB" id="A0A248K0X2"/>
<evidence type="ECO:0000259" key="2">
    <source>
        <dbReference type="Pfam" id="PF02979"/>
    </source>
</evidence>
<dbReference type="GO" id="GO:0046914">
    <property type="term" value="F:transition metal ion binding"/>
    <property type="evidence" value="ECO:0007669"/>
    <property type="project" value="InterPro"/>
</dbReference>
<evidence type="ECO:0000313" key="4">
    <source>
        <dbReference type="Proteomes" id="UP000197153"/>
    </source>
</evidence>
<dbReference type="InterPro" id="IPR022513">
    <property type="entry name" value="TOMM_pelo"/>
</dbReference>
<proteinExistence type="predicted"/>
<dbReference type="Proteomes" id="UP000197153">
    <property type="component" value="Chromosome 3"/>
</dbReference>
<dbReference type="EMBL" id="CP022112">
    <property type="protein sequence ID" value="ASG24074.1"/>
    <property type="molecule type" value="Genomic_DNA"/>
</dbReference>